<dbReference type="OrthoDB" id="185373at2759"/>
<accession>A0A0D2P1D1</accession>
<organism evidence="1 2">
    <name type="scientific">Hypholoma sublateritium (strain FD-334 SS-4)</name>
    <dbReference type="NCBI Taxonomy" id="945553"/>
    <lineage>
        <taxon>Eukaryota</taxon>
        <taxon>Fungi</taxon>
        <taxon>Dikarya</taxon>
        <taxon>Basidiomycota</taxon>
        <taxon>Agaricomycotina</taxon>
        <taxon>Agaricomycetes</taxon>
        <taxon>Agaricomycetidae</taxon>
        <taxon>Agaricales</taxon>
        <taxon>Agaricineae</taxon>
        <taxon>Strophariaceae</taxon>
        <taxon>Hypholoma</taxon>
    </lineage>
</organism>
<protein>
    <submittedName>
        <fullName evidence="1">Uncharacterized protein</fullName>
    </submittedName>
</protein>
<evidence type="ECO:0000313" key="1">
    <source>
        <dbReference type="EMBL" id="KJA14445.1"/>
    </source>
</evidence>
<proteinExistence type="predicted"/>
<gene>
    <name evidence="1" type="ORF">HYPSUDRAFT_49145</name>
</gene>
<sequence>MASISASVSTKRTAGAVTLHKRLLAKKLKEAADAERGLVDPGPTDKAQAVGNGRRAPVSINKEPVDDFRRRLDYILSKDPQYDIKSVFKAIKQLPIARVYETAFDVLVKHKRPDDGANVLLQMQKNGLLASDETLAKTMTMTLSLMPPEEVDYDVVFLIGTIVGQESYTERQFEDLLKLMRLYDIDRHLISIVVNHFREMRESQGPYFPRLELVPDLVEALALEGKAEQAVDMLESVDVPYHVGRRRSVAIAYTRLLVAIRETNDWDEALAGRIERSVVQHKVRRQIPMTLMLAWAVSCGKYNAALEIYTMFQRDRDLVIDAYVFRALFEIPLAFNYSDKALSGDNELSTDMGLSTVGRVSVSEVAPRRLFRSMVISASGQAPIVVPDTALLATALAAFVHQRDYAAALVALRAFATYNAPLDPGAFYVVVKPLIQRMWGDLAGKRRLRTLQVKWGDRFLGVPFGAVRLSETTVARILDQVSREVFRVADPLGAPTAVEVPHLRLAGGAFYTGIRREVLEASWGPVVYAMPSMELMETVGAETDVLYKPDPLERLLRRALVAEIILSGEEDVDTAIQKIQGEVRLAEEEMGTMILSEKARR</sequence>
<name>A0A0D2P1D1_HYPSF</name>
<reference evidence="2" key="1">
    <citation type="submission" date="2014-04" db="EMBL/GenBank/DDBJ databases">
        <title>Evolutionary Origins and Diversification of the Mycorrhizal Mutualists.</title>
        <authorList>
            <consortium name="DOE Joint Genome Institute"/>
            <consortium name="Mycorrhizal Genomics Consortium"/>
            <person name="Kohler A."/>
            <person name="Kuo A."/>
            <person name="Nagy L.G."/>
            <person name="Floudas D."/>
            <person name="Copeland A."/>
            <person name="Barry K.W."/>
            <person name="Cichocki N."/>
            <person name="Veneault-Fourrey C."/>
            <person name="LaButti K."/>
            <person name="Lindquist E.A."/>
            <person name="Lipzen A."/>
            <person name="Lundell T."/>
            <person name="Morin E."/>
            <person name="Murat C."/>
            <person name="Riley R."/>
            <person name="Ohm R."/>
            <person name="Sun H."/>
            <person name="Tunlid A."/>
            <person name="Henrissat B."/>
            <person name="Grigoriev I.V."/>
            <person name="Hibbett D.S."/>
            <person name="Martin F."/>
        </authorList>
    </citation>
    <scope>NUCLEOTIDE SEQUENCE [LARGE SCALE GENOMIC DNA]</scope>
    <source>
        <strain evidence="2">FD-334 SS-4</strain>
    </source>
</reference>
<dbReference type="EMBL" id="KN817678">
    <property type="protein sequence ID" value="KJA14445.1"/>
    <property type="molecule type" value="Genomic_DNA"/>
</dbReference>
<evidence type="ECO:0000313" key="2">
    <source>
        <dbReference type="Proteomes" id="UP000054270"/>
    </source>
</evidence>
<dbReference type="AlphaFoldDB" id="A0A0D2P1D1"/>
<keyword evidence="2" id="KW-1185">Reference proteome</keyword>
<dbReference type="Proteomes" id="UP000054270">
    <property type="component" value="Unassembled WGS sequence"/>
</dbReference>
<dbReference type="STRING" id="945553.A0A0D2P1D1"/>